<feature type="domain" description="Ig-like" evidence="10">
    <location>
        <begin position="156"/>
        <end position="247"/>
    </location>
</feature>
<dbReference type="InterPro" id="IPR003598">
    <property type="entry name" value="Ig_sub2"/>
</dbReference>
<dbReference type="SMART" id="SM00408">
    <property type="entry name" value="IGc2"/>
    <property type="match status" value="3"/>
</dbReference>
<dbReference type="Gene3D" id="2.60.40.10">
    <property type="entry name" value="Immunoglobulins"/>
    <property type="match status" value="3"/>
</dbReference>
<dbReference type="PANTHER" id="PTHR12231:SF157">
    <property type="entry name" value="DPR-INTERACTING PROTEIN EPSILON-RELATED"/>
    <property type="match status" value="1"/>
</dbReference>
<evidence type="ECO:0000256" key="1">
    <source>
        <dbReference type="ARBA" id="ARBA00004236"/>
    </source>
</evidence>
<dbReference type="InterPro" id="IPR007110">
    <property type="entry name" value="Ig-like_dom"/>
</dbReference>
<evidence type="ECO:0000259" key="10">
    <source>
        <dbReference type="PROSITE" id="PS50835"/>
    </source>
</evidence>
<keyword evidence="5" id="KW-0472">Membrane</keyword>
<dbReference type="OrthoDB" id="10012075at2759"/>
<feature type="region of interest" description="Disordered" evidence="9">
    <location>
        <begin position="406"/>
        <end position="426"/>
    </location>
</feature>
<dbReference type="KEGG" id="fas:105265099"/>
<name>A0A9R1TXZ2_9HYME</name>
<dbReference type="GO" id="GO:0043005">
    <property type="term" value="C:neuron projection"/>
    <property type="evidence" value="ECO:0007669"/>
    <property type="project" value="TreeGrafter"/>
</dbReference>
<dbReference type="FunFam" id="2.60.40.10:FF:000376">
    <property type="entry name" value="CLUMA_CG000981, isoform A"/>
    <property type="match status" value="1"/>
</dbReference>
<dbReference type="InterPro" id="IPR013098">
    <property type="entry name" value="Ig_I-set"/>
</dbReference>
<reference evidence="12" key="1">
    <citation type="submission" date="2025-08" db="UniProtKB">
        <authorList>
            <consortium name="RefSeq"/>
        </authorList>
    </citation>
    <scope>IDENTIFICATION</scope>
    <source>
        <strain evidence="12">USDA-PBARC FA_bdor</strain>
        <tissue evidence="12">Whole organism</tissue>
    </source>
</reference>
<dbReference type="PROSITE" id="PS50835">
    <property type="entry name" value="IG_LIKE"/>
    <property type="match status" value="3"/>
</dbReference>
<comment type="subcellular location">
    <subcellularLocation>
        <location evidence="1">Cell membrane</location>
    </subcellularLocation>
</comment>
<dbReference type="SUPFAM" id="SSF48726">
    <property type="entry name" value="Immunoglobulin"/>
    <property type="match status" value="3"/>
</dbReference>
<keyword evidence="2" id="KW-1003">Cell membrane</keyword>
<evidence type="ECO:0000313" key="12">
    <source>
        <dbReference type="RefSeq" id="XP_011300704.1"/>
    </source>
</evidence>
<keyword evidence="11" id="KW-1185">Reference proteome</keyword>
<dbReference type="PANTHER" id="PTHR12231">
    <property type="entry name" value="CTX-RELATED TYPE I TRANSMEMBRANE PROTEIN"/>
    <property type="match status" value="1"/>
</dbReference>
<dbReference type="RefSeq" id="XP_011300704.1">
    <property type="nucleotide sequence ID" value="XM_011302402.1"/>
</dbReference>
<dbReference type="AlphaFoldDB" id="A0A9R1TXZ2"/>
<evidence type="ECO:0000256" key="3">
    <source>
        <dbReference type="ARBA" id="ARBA00022729"/>
    </source>
</evidence>
<evidence type="ECO:0000256" key="5">
    <source>
        <dbReference type="ARBA" id="ARBA00023136"/>
    </source>
</evidence>
<feature type="domain" description="Ig-like" evidence="10">
    <location>
        <begin position="54"/>
        <end position="146"/>
    </location>
</feature>
<protein>
    <submittedName>
        <fullName evidence="12">Lachesin isoform X1</fullName>
    </submittedName>
</protein>
<feature type="domain" description="Ig-like" evidence="10">
    <location>
        <begin position="252"/>
        <end position="349"/>
    </location>
</feature>
<dbReference type="InterPro" id="IPR036179">
    <property type="entry name" value="Ig-like_dom_sf"/>
</dbReference>
<keyword evidence="7" id="KW-0325">Glycoprotein</keyword>
<keyword evidence="4" id="KW-0677">Repeat</keyword>
<dbReference type="GO" id="GO:0005886">
    <property type="term" value="C:plasma membrane"/>
    <property type="evidence" value="ECO:0007669"/>
    <property type="project" value="UniProtKB-SubCell"/>
</dbReference>
<organism evidence="11 12">
    <name type="scientific">Fopius arisanus</name>
    <dbReference type="NCBI Taxonomy" id="64838"/>
    <lineage>
        <taxon>Eukaryota</taxon>
        <taxon>Metazoa</taxon>
        <taxon>Ecdysozoa</taxon>
        <taxon>Arthropoda</taxon>
        <taxon>Hexapoda</taxon>
        <taxon>Insecta</taxon>
        <taxon>Pterygota</taxon>
        <taxon>Neoptera</taxon>
        <taxon>Endopterygota</taxon>
        <taxon>Hymenoptera</taxon>
        <taxon>Apocrita</taxon>
        <taxon>Ichneumonoidea</taxon>
        <taxon>Braconidae</taxon>
        <taxon>Opiinae</taxon>
        <taxon>Fopius</taxon>
    </lineage>
</organism>
<accession>A0A9R1TXZ2</accession>
<evidence type="ECO:0000256" key="9">
    <source>
        <dbReference type="SAM" id="MobiDB-lite"/>
    </source>
</evidence>
<evidence type="ECO:0000313" key="11">
    <source>
        <dbReference type="Proteomes" id="UP000694866"/>
    </source>
</evidence>
<dbReference type="InterPro" id="IPR003599">
    <property type="entry name" value="Ig_sub"/>
</dbReference>
<feature type="compositionally biased region" description="Polar residues" evidence="9">
    <location>
        <begin position="415"/>
        <end position="426"/>
    </location>
</feature>
<dbReference type="Pfam" id="PF13927">
    <property type="entry name" value="Ig_3"/>
    <property type="match status" value="2"/>
</dbReference>
<gene>
    <name evidence="12" type="primary">LOC105265099</name>
</gene>
<evidence type="ECO:0000256" key="8">
    <source>
        <dbReference type="ARBA" id="ARBA00023319"/>
    </source>
</evidence>
<dbReference type="InterPro" id="IPR013783">
    <property type="entry name" value="Ig-like_fold"/>
</dbReference>
<evidence type="ECO:0000256" key="4">
    <source>
        <dbReference type="ARBA" id="ARBA00022737"/>
    </source>
</evidence>
<dbReference type="FunFam" id="2.60.40.10:FF:000328">
    <property type="entry name" value="CLUMA_CG000981, isoform A"/>
    <property type="match status" value="1"/>
</dbReference>
<evidence type="ECO:0000256" key="6">
    <source>
        <dbReference type="ARBA" id="ARBA00023157"/>
    </source>
</evidence>
<dbReference type="Proteomes" id="UP000694866">
    <property type="component" value="Unplaced"/>
</dbReference>
<keyword evidence="8" id="KW-0393">Immunoglobulin domain</keyword>
<keyword evidence="6" id="KW-1015">Disulfide bond</keyword>
<dbReference type="GeneID" id="105265099"/>
<evidence type="ECO:0000256" key="7">
    <source>
        <dbReference type="ARBA" id="ARBA00023180"/>
    </source>
</evidence>
<proteinExistence type="predicted"/>
<dbReference type="InterPro" id="IPR051170">
    <property type="entry name" value="Neural/epithelial_adhesion"/>
</dbReference>
<dbReference type="Pfam" id="PF07679">
    <property type="entry name" value="I-set"/>
    <property type="match status" value="1"/>
</dbReference>
<sequence>MNNSAMFKFLGATICGITMTSRTIFLAACVLLQIVDIGAAGFTTGNELTTVPEPEFVDEIGNKTVPAGRNIKLACSVKDLGSYKVAWMLFDKSAILTVHNHVITRNPRISVTHDKHRTWYLHINNVHEDDKGKYMCQINTATAKTQYGYLNVVVPPNIDDSQSSSDAIVRENANVTLSCKATGSPTPIIRWKRDDNEKIAINRSLEISEWEGETLEITRISRLGMGAYLCIASNGVPPAVSKQIKVSVDFSPMLWIPHQLVGAPLGFAVTLECYSEAHPTSLNYWTRDGGPMIHESKKYKMTSVAEKPAYKTHMTLTIYDLAPLDYGSYKCVAKNPRGDTDGTIRLYMSTPPSTSPGPLTTEPLRKGWDVLTELNNSIDGYPSSLTFHNGKTSKTGKSQLNLNEVDKSERKSNNGDRNGNYKWTSDNGGAVSLSRVTSGLLTVTFISTWIIR</sequence>
<evidence type="ECO:0000256" key="2">
    <source>
        <dbReference type="ARBA" id="ARBA00022475"/>
    </source>
</evidence>
<dbReference type="SMART" id="SM00409">
    <property type="entry name" value="IG"/>
    <property type="match status" value="3"/>
</dbReference>
<keyword evidence="3" id="KW-0732">Signal</keyword>